<feature type="transmembrane region" description="Helical" evidence="1">
    <location>
        <begin position="200"/>
        <end position="224"/>
    </location>
</feature>
<feature type="transmembrane region" description="Helical" evidence="1">
    <location>
        <begin position="77"/>
        <end position="97"/>
    </location>
</feature>
<protein>
    <recommendedName>
        <fullName evidence="4">ABC transporter permease</fullName>
    </recommendedName>
</protein>
<keyword evidence="1" id="KW-0812">Transmembrane</keyword>
<dbReference type="Proteomes" id="UP000029990">
    <property type="component" value="Unassembled WGS sequence"/>
</dbReference>
<gene>
    <name evidence="2" type="ORF">N798_13190</name>
</gene>
<dbReference type="RefSeq" id="WP_035949048.1">
    <property type="nucleotide sequence ID" value="NZ_AVPI01000045.1"/>
</dbReference>
<feature type="transmembrane region" description="Helical" evidence="1">
    <location>
        <begin position="130"/>
        <end position="150"/>
    </location>
</feature>
<comment type="caution">
    <text evidence="2">The sequence shown here is derived from an EMBL/GenBank/DDBJ whole genome shotgun (WGS) entry which is preliminary data.</text>
</comment>
<accession>A0ABR4XBC8</accession>
<evidence type="ECO:0000313" key="2">
    <source>
        <dbReference type="EMBL" id="KGN29612.1"/>
    </source>
</evidence>
<keyword evidence="1" id="KW-0472">Membrane</keyword>
<organism evidence="2 3">
    <name type="scientific">Knoellia flava TL1</name>
    <dbReference type="NCBI Taxonomy" id="1385518"/>
    <lineage>
        <taxon>Bacteria</taxon>
        <taxon>Bacillati</taxon>
        <taxon>Actinomycetota</taxon>
        <taxon>Actinomycetes</taxon>
        <taxon>Micrococcales</taxon>
        <taxon>Intrasporangiaceae</taxon>
        <taxon>Knoellia</taxon>
    </lineage>
</organism>
<sequence>MGETASRPATRTGASDTRDAIRASVPRRLSFAHLRRAWPWVAVVVALLLWWPAGYAGRADWMHLPLMQMEGGVAPVAGGELFLGSLVGAAVVSALVAAPWPRFGVAAGLTAMAWVLSDGDVVFASGERVVLAALVAIGMLVGLGVGAGALKSAVSAGAFLALVSGLSPAMWSRGLVLAVAIALPFWVATSDRVAPTILAVVRVVLTWLVAVVVSTSLWVGFGVLRVGQLADPRSAAPVVWRGFVDNVRERGLETVKAAPQVYTGWIWVAVALVVVLVVGAAALRRRETTTS</sequence>
<dbReference type="EMBL" id="AVPI01000045">
    <property type="protein sequence ID" value="KGN29612.1"/>
    <property type="molecule type" value="Genomic_DNA"/>
</dbReference>
<evidence type="ECO:0000256" key="1">
    <source>
        <dbReference type="SAM" id="Phobius"/>
    </source>
</evidence>
<keyword evidence="1" id="KW-1133">Transmembrane helix</keyword>
<evidence type="ECO:0008006" key="4">
    <source>
        <dbReference type="Google" id="ProtNLM"/>
    </source>
</evidence>
<keyword evidence="3" id="KW-1185">Reference proteome</keyword>
<feature type="transmembrane region" description="Helical" evidence="1">
    <location>
        <begin position="170"/>
        <end position="188"/>
    </location>
</feature>
<evidence type="ECO:0000313" key="3">
    <source>
        <dbReference type="Proteomes" id="UP000029990"/>
    </source>
</evidence>
<feature type="transmembrane region" description="Helical" evidence="1">
    <location>
        <begin position="37"/>
        <end position="56"/>
    </location>
</feature>
<name>A0ABR4XBC8_9MICO</name>
<feature type="transmembrane region" description="Helical" evidence="1">
    <location>
        <begin position="264"/>
        <end position="283"/>
    </location>
</feature>
<reference evidence="2 3" key="1">
    <citation type="submission" date="2013-08" db="EMBL/GenBank/DDBJ databases">
        <title>The genome sequence of Knoellia flava.</title>
        <authorList>
            <person name="Zhu W."/>
            <person name="Wang G."/>
        </authorList>
    </citation>
    <scope>NUCLEOTIDE SEQUENCE [LARGE SCALE GENOMIC DNA]</scope>
    <source>
        <strain evidence="2 3">TL1</strain>
    </source>
</reference>
<proteinExistence type="predicted"/>